<evidence type="ECO:0000256" key="2">
    <source>
        <dbReference type="ARBA" id="ARBA00023163"/>
    </source>
</evidence>
<keyword evidence="2" id="KW-0804">Transcription</keyword>
<protein>
    <submittedName>
        <fullName evidence="4">Predicted DNA-binding transcriptional regulator YafY, contains an HTH and WYL domains</fullName>
    </submittedName>
</protein>
<dbReference type="EMBL" id="FXTP01000017">
    <property type="protein sequence ID" value="SMO93899.1"/>
    <property type="molecule type" value="Genomic_DNA"/>
</dbReference>
<evidence type="ECO:0000313" key="4">
    <source>
        <dbReference type="EMBL" id="SMO93899.1"/>
    </source>
</evidence>
<evidence type="ECO:0000313" key="5">
    <source>
        <dbReference type="Proteomes" id="UP000317557"/>
    </source>
</evidence>
<dbReference type="PIRSF" id="PIRSF016838">
    <property type="entry name" value="PafC"/>
    <property type="match status" value="1"/>
</dbReference>
<gene>
    <name evidence="4" type="ORF">SAMN06265219_11719</name>
</gene>
<dbReference type="Pfam" id="PF13280">
    <property type="entry name" value="WYL"/>
    <property type="match status" value="1"/>
</dbReference>
<dbReference type="InterPro" id="IPR036388">
    <property type="entry name" value="WH-like_DNA-bd_sf"/>
</dbReference>
<dbReference type="Pfam" id="PF25583">
    <property type="entry name" value="WCX"/>
    <property type="match status" value="1"/>
</dbReference>
<sequence>MNRIDRLTAIIIYLQGRTYVTVEDLSERYGISGRTVYRDLAALQEAGVPIGSEPGRGYFIVKGYHLPPVMFDRNEASALLAGERLMQKWNHTEIGKSYLSALDKVRSVLPPDEKEYFEIQDEHMQAFHYKNEHLPQPDDRIFVWMQKAIFKKEVIEICYESPYKGEKITRNIEPLGLLLKDNQWYLAAWCRLRKDYRMFRLDRFHDFKLTGKKLPDSSDHTLKEFHARNLDKERELTEVTIWFKQDMVRLIGDSKYHHGWAWEKEVDDGLEITFLTSHPEYLARWSLLWGNGAKVLKPESVKEKAKALVKELYEHY</sequence>
<dbReference type="InterPro" id="IPR028349">
    <property type="entry name" value="PafC-like"/>
</dbReference>
<dbReference type="InterPro" id="IPR026881">
    <property type="entry name" value="WYL_dom"/>
</dbReference>
<dbReference type="InterPro" id="IPR036390">
    <property type="entry name" value="WH_DNA-bd_sf"/>
</dbReference>
<reference evidence="4 5" key="1">
    <citation type="submission" date="2017-05" db="EMBL/GenBank/DDBJ databases">
        <authorList>
            <person name="Varghese N."/>
            <person name="Submissions S."/>
        </authorList>
    </citation>
    <scope>NUCLEOTIDE SEQUENCE [LARGE SCALE GENOMIC DNA]</scope>
    <source>
        <strain evidence="4 5">DSM 21985</strain>
    </source>
</reference>
<dbReference type="InterPro" id="IPR013196">
    <property type="entry name" value="HTH_11"/>
</dbReference>
<dbReference type="AlphaFoldDB" id="A0A521FCL0"/>
<keyword evidence="4" id="KW-0238">DNA-binding</keyword>
<dbReference type="GO" id="GO:0003700">
    <property type="term" value="F:DNA-binding transcription factor activity"/>
    <property type="evidence" value="ECO:0007669"/>
    <property type="project" value="InterPro"/>
</dbReference>
<dbReference type="Gene3D" id="1.10.10.10">
    <property type="entry name" value="Winged helix-like DNA-binding domain superfamily/Winged helix DNA-binding domain"/>
    <property type="match status" value="1"/>
</dbReference>
<dbReference type="InterPro" id="IPR057727">
    <property type="entry name" value="WCX_dom"/>
</dbReference>
<dbReference type="PANTHER" id="PTHR34580:SF3">
    <property type="entry name" value="PROTEIN PAFB"/>
    <property type="match status" value="1"/>
</dbReference>
<proteinExistence type="predicted"/>
<dbReference type="Pfam" id="PF08279">
    <property type="entry name" value="HTH_11"/>
    <property type="match status" value="1"/>
</dbReference>
<dbReference type="SUPFAM" id="SSF46785">
    <property type="entry name" value="Winged helix' DNA-binding domain"/>
    <property type="match status" value="1"/>
</dbReference>
<dbReference type="PANTHER" id="PTHR34580">
    <property type="match status" value="1"/>
</dbReference>
<organism evidence="4 5">
    <name type="scientific">Gracilimonas mengyeensis</name>
    <dbReference type="NCBI Taxonomy" id="1302730"/>
    <lineage>
        <taxon>Bacteria</taxon>
        <taxon>Pseudomonadati</taxon>
        <taxon>Balneolota</taxon>
        <taxon>Balneolia</taxon>
        <taxon>Balneolales</taxon>
        <taxon>Balneolaceae</taxon>
        <taxon>Gracilimonas</taxon>
    </lineage>
</organism>
<dbReference type="PROSITE" id="PS52050">
    <property type="entry name" value="WYL"/>
    <property type="match status" value="1"/>
</dbReference>
<feature type="domain" description="HTH deoR-type" evidence="3">
    <location>
        <begin position="3"/>
        <end position="58"/>
    </location>
</feature>
<keyword evidence="1" id="KW-0805">Transcription regulation</keyword>
<dbReference type="GO" id="GO:0003677">
    <property type="term" value="F:DNA binding"/>
    <property type="evidence" value="ECO:0007669"/>
    <property type="project" value="UniProtKB-KW"/>
</dbReference>
<dbReference type="InterPro" id="IPR001034">
    <property type="entry name" value="DeoR_HTH"/>
</dbReference>
<evidence type="ECO:0000256" key="1">
    <source>
        <dbReference type="ARBA" id="ARBA00023015"/>
    </source>
</evidence>
<dbReference type="Proteomes" id="UP000317557">
    <property type="component" value="Unassembled WGS sequence"/>
</dbReference>
<dbReference type="PROSITE" id="PS51000">
    <property type="entry name" value="HTH_DEOR_2"/>
    <property type="match status" value="1"/>
</dbReference>
<evidence type="ECO:0000259" key="3">
    <source>
        <dbReference type="PROSITE" id="PS51000"/>
    </source>
</evidence>
<dbReference type="SMART" id="SM00420">
    <property type="entry name" value="HTH_DEOR"/>
    <property type="match status" value="1"/>
</dbReference>
<dbReference type="RefSeq" id="WP_185957344.1">
    <property type="nucleotide sequence ID" value="NZ_FXTP01000017.1"/>
</dbReference>
<dbReference type="InterPro" id="IPR051534">
    <property type="entry name" value="CBASS_pafABC_assoc_protein"/>
</dbReference>
<name>A0A521FCL0_9BACT</name>
<accession>A0A521FCL0</accession>
<keyword evidence="5" id="KW-1185">Reference proteome</keyword>